<reference evidence="1" key="3">
    <citation type="submission" date="2023-05" db="EMBL/GenBank/DDBJ databases">
        <authorList>
            <person name="Smith C.H."/>
        </authorList>
    </citation>
    <scope>NUCLEOTIDE SEQUENCE</scope>
    <source>
        <strain evidence="1">CHS0354</strain>
        <tissue evidence="1">Mantle</tissue>
    </source>
</reference>
<comment type="caution">
    <text evidence="1">The sequence shown here is derived from an EMBL/GenBank/DDBJ whole genome shotgun (WGS) entry which is preliminary data.</text>
</comment>
<accession>A0AAE0SG40</accession>
<evidence type="ECO:0000313" key="1">
    <source>
        <dbReference type="EMBL" id="KAK3591410.1"/>
    </source>
</evidence>
<dbReference type="EMBL" id="JAEAOA010000378">
    <property type="protein sequence ID" value="KAK3591410.1"/>
    <property type="molecule type" value="Genomic_DNA"/>
</dbReference>
<organism evidence="1 2">
    <name type="scientific">Potamilus streckersoni</name>
    <dbReference type="NCBI Taxonomy" id="2493646"/>
    <lineage>
        <taxon>Eukaryota</taxon>
        <taxon>Metazoa</taxon>
        <taxon>Spiralia</taxon>
        <taxon>Lophotrochozoa</taxon>
        <taxon>Mollusca</taxon>
        <taxon>Bivalvia</taxon>
        <taxon>Autobranchia</taxon>
        <taxon>Heteroconchia</taxon>
        <taxon>Palaeoheterodonta</taxon>
        <taxon>Unionida</taxon>
        <taxon>Unionoidea</taxon>
        <taxon>Unionidae</taxon>
        <taxon>Ambleminae</taxon>
        <taxon>Lampsilini</taxon>
        <taxon>Potamilus</taxon>
    </lineage>
</organism>
<protein>
    <submittedName>
        <fullName evidence="1">Uncharacterized protein</fullName>
    </submittedName>
</protein>
<proteinExistence type="predicted"/>
<reference evidence="1" key="1">
    <citation type="journal article" date="2021" name="Genome Biol. Evol.">
        <title>A High-Quality Reference Genome for a Parasitic Bivalve with Doubly Uniparental Inheritance (Bivalvia: Unionida).</title>
        <authorList>
            <person name="Smith C.H."/>
        </authorList>
    </citation>
    <scope>NUCLEOTIDE SEQUENCE</scope>
    <source>
        <strain evidence="1">CHS0354</strain>
    </source>
</reference>
<name>A0AAE0SG40_9BIVA</name>
<keyword evidence="2" id="KW-1185">Reference proteome</keyword>
<sequence>MVYMQGSHAARNSGILSNNGLYAGFPCCQEFRKGVDFLKIGFKLSCICLTTTRQRILRLGLSGSEGGSFN</sequence>
<dbReference type="AlphaFoldDB" id="A0AAE0SG40"/>
<dbReference type="Proteomes" id="UP001195483">
    <property type="component" value="Unassembled WGS sequence"/>
</dbReference>
<reference evidence="1" key="2">
    <citation type="journal article" date="2021" name="Genome Biol. Evol.">
        <title>Developing a high-quality reference genome for a parasitic bivalve with doubly uniparental inheritance (Bivalvia: Unionida).</title>
        <authorList>
            <person name="Smith C.H."/>
        </authorList>
    </citation>
    <scope>NUCLEOTIDE SEQUENCE</scope>
    <source>
        <strain evidence="1">CHS0354</strain>
        <tissue evidence="1">Mantle</tissue>
    </source>
</reference>
<gene>
    <name evidence="1" type="ORF">CHS0354_005335</name>
</gene>
<evidence type="ECO:0000313" key="2">
    <source>
        <dbReference type="Proteomes" id="UP001195483"/>
    </source>
</evidence>